<proteinExistence type="predicted"/>
<gene>
    <name evidence="1" type="ORF">AHMF7605_00525</name>
</gene>
<comment type="caution">
    <text evidence="1">The sequence shown here is derived from an EMBL/GenBank/DDBJ whole genome shotgun (WGS) entry which is preliminary data.</text>
</comment>
<sequence>MILACTRPVRGNYRKMDKEQRRKLSQEYKRKDLEKYLESGNSILVNYAKVKLGLNSKLLKSTDIFKIPDEQLIEVLNDKIEETAEKTYRENPQLHKSSENVLKSFPSSYRLVYYTRQFEMLTDLGDGDKFFENTPKEEIEIVAESYDLIGFKSFSSLIREVSKNNQKLELVENEYAVLKITIDKSRIEFIRKNALQFEIK</sequence>
<name>A0A2T2Y9B7_9BACT</name>
<dbReference type="EMBL" id="PYFT01000001">
    <property type="protein sequence ID" value="PSR52110.1"/>
    <property type="molecule type" value="Genomic_DNA"/>
</dbReference>
<evidence type="ECO:0000313" key="2">
    <source>
        <dbReference type="Proteomes" id="UP000240357"/>
    </source>
</evidence>
<accession>A0A2T2Y9B7</accession>
<evidence type="ECO:0000313" key="1">
    <source>
        <dbReference type="EMBL" id="PSR52110.1"/>
    </source>
</evidence>
<keyword evidence="2" id="KW-1185">Reference proteome</keyword>
<protein>
    <submittedName>
        <fullName evidence="1">Uncharacterized protein</fullName>
    </submittedName>
</protein>
<dbReference type="AlphaFoldDB" id="A0A2T2Y9B7"/>
<dbReference type="Proteomes" id="UP000240357">
    <property type="component" value="Unassembled WGS sequence"/>
</dbReference>
<reference evidence="1 2" key="1">
    <citation type="submission" date="2018-03" db="EMBL/GenBank/DDBJ databases">
        <title>Adhaeribacter sp. HMF7605 Genome sequencing and assembly.</title>
        <authorList>
            <person name="Kang H."/>
            <person name="Kang J."/>
            <person name="Cha I."/>
            <person name="Kim H."/>
            <person name="Joh K."/>
        </authorList>
    </citation>
    <scope>NUCLEOTIDE SEQUENCE [LARGE SCALE GENOMIC DNA]</scope>
    <source>
        <strain evidence="1 2">HMF7605</strain>
    </source>
</reference>
<organism evidence="1 2">
    <name type="scientific">Adhaeribacter arboris</name>
    <dbReference type="NCBI Taxonomy" id="2072846"/>
    <lineage>
        <taxon>Bacteria</taxon>
        <taxon>Pseudomonadati</taxon>
        <taxon>Bacteroidota</taxon>
        <taxon>Cytophagia</taxon>
        <taxon>Cytophagales</taxon>
        <taxon>Hymenobacteraceae</taxon>
        <taxon>Adhaeribacter</taxon>
    </lineage>
</organism>